<keyword evidence="2" id="KW-1185">Reference proteome</keyword>
<sequence length="182" mass="21778">MQKSIISGREHGTIDIKKSNYGEAMKGNLPYFYIKENPENKRGIRIYTSENIPRNIDALNERFYEMPREFVLEIEKTKDFIFPDLMMNVYPLISERFREVLLLFDIENFTKRVILIDKDSGEMKNYYLLYTQNLLNADFNNSFRVFREENENIRFIVNLDFAESLIRRDVKGIEFVEVEESV</sequence>
<evidence type="ECO:0000313" key="2">
    <source>
        <dbReference type="Proteomes" id="UP000070394"/>
    </source>
</evidence>
<accession>A0A133ZNX2</accession>
<dbReference type="PATRIC" id="fig|467210.3.peg.1518"/>
<gene>
    <name evidence="1" type="ORF">HMPREF1866_01533</name>
</gene>
<dbReference type="STRING" id="467210.HMPREF1866_01533"/>
<proteinExistence type="predicted"/>
<dbReference type="Proteomes" id="UP000070394">
    <property type="component" value="Unassembled WGS sequence"/>
</dbReference>
<comment type="caution">
    <text evidence="1">The sequence shown here is derived from an EMBL/GenBank/DDBJ whole genome shotgun (WGS) entry which is preliminary data.</text>
</comment>
<protein>
    <submittedName>
        <fullName evidence="1">Uncharacterized protein</fullName>
    </submittedName>
</protein>
<reference evidence="2" key="1">
    <citation type="submission" date="2016-01" db="EMBL/GenBank/DDBJ databases">
        <authorList>
            <person name="Mitreva M."/>
            <person name="Pepin K.H."/>
            <person name="Mihindukulasuriya K.A."/>
            <person name="Fulton R."/>
            <person name="Fronick C."/>
            <person name="O'Laughlin M."/>
            <person name="Miner T."/>
            <person name="Herter B."/>
            <person name="Rosa B.A."/>
            <person name="Cordes M."/>
            <person name="Tomlinson C."/>
            <person name="Wollam A."/>
            <person name="Palsikar V.B."/>
            <person name="Mardis E.R."/>
            <person name="Wilson R.K."/>
        </authorList>
    </citation>
    <scope>NUCLEOTIDE SEQUENCE [LARGE SCALE GENOMIC DNA]</scope>
    <source>
        <strain evidence="2">DNF00896</strain>
    </source>
</reference>
<dbReference type="EMBL" id="LSDA01000095">
    <property type="protein sequence ID" value="KXB57138.1"/>
    <property type="molecule type" value="Genomic_DNA"/>
</dbReference>
<organism evidence="1 2">
    <name type="scientific">Lachnoanaerobaculum saburreum</name>
    <dbReference type="NCBI Taxonomy" id="467210"/>
    <lineage>
        <taxon>Bacteria</taxon>
        <taxon>Bacillati</taxon>
        <taxon>Bacillota</taxon>
        <taxon>Clostridia</taxon>
        <taxon>Lachnospirales</taxon>
        <taxon>Lachnospiraceae</taxon>
        <taxon>Lachnoanaerobaculum</taxon>
    </lineage>
</organism>
<name>A0A133ZNX2_9FIRM</name>
<dbReference type="AlphaFoldDB" id="A0A133ZNX2"/>
<evidence type="ECO:0000313" key="1">
    <source>
        <dbReference type="EMBL" id="KXB57138.1"/>
    </source>
</evidence>